<dbReference type="Proteomes" id="UP000717981">
    <property type="component" value="Unassembled WGS sequence"/>
</dbReference>
<dbReference type="Gene3D" id="2.70.70.10">
    <property type="entry name" value="Glucose Permease (Domain IIA)"/>
    <property type="match status" value="1"/>
</dbReference>
<dbReference type="SUPFAM" id="SSF51261">
    <property type="entry name" value="Duplicated hybrid motif"/>
    <property type="match status" value="1"/>
</dbReference>
<keyword evidence="3" id="KW-1185">Reference proteome</keyword>
<proteinExistence type="predicted"/>
<dbReference type="AlphaFoldDB" id="A0A921NYE1"/>
<reference evidence="2" key="1">
    <citation type="submission" date="2017-10" db="EMBL/GenBank/DDBJ databases">
        <title>Whole genome sequencing of members of genus Pseudoxanthomonas.</title>
        <authorList>
            <person name="Kumar S."/>
            <person name="Bansal K."/>
            <person name="Kaur A."/>
            <person name="Patil P."/>
            <person name="Sharma S."/>
            <person name="Patil P.B."/>
        </authorList>
    </citation>
    <scope>NUCLEOTIDE SEQUENCE</scope>
    <source>
        <strain evidence="2">DSM 22914</strain>
    </source>
</reference>
<dbReference type="Pfam" id="PF01551">
    <property type="entry name" value="Peptidase_M23"/>
    <property type="match status" value="1"/>
</dbReference>
<dbReference type="RefSeq" id="WP_162123234.1">
    <property type="nucleotide sequence ID" value="NZ_PDWK01000002.1"/>
</dbReference>
<feature type="domain" description="M23ase beta-sheet core" evidence="1">
    <location>
        <begin position="157"/>
        <end position="255"/>
    </location>
</feature>
<protein>
    <submittedName>
        <fullName evidence="2">Peptidase</fullName>
    </submittedName>
</protein>
<evidence type="ECO:0000259" key="1">
    <source>
        <dbReference type="Pfam" id="PF01551"/>
    </source>
</evidence>
<dbReference type="GO" id="GO:0004222">
    <property type="term" value="F:metalloendopeptidase activity"/>
    <property type="evidence" value="ECO:0007669"/>
    <property type="project" value="TreeGrafter"/>
</dbReference>
<dbReference type="CDD" id="cd12797">
    <property type="entry name" value="M23_peptidase"/>
    <property type="match status" value="1"/>
</dbReference>
<dbReference type="InterPro" id="IPR011055">
    <property type="entry name" value="Dup_hybrid_motif"/>
</dbReference>
<dbReference type="PANTHER" id="PTHR21666">
    <property type="entry name" value="PEPTIDASE-RELATED"/>
    <property type="match status" value="1"/>
</dbReference>
<dbReference type="InterPro" id="IPR016047">
    <property type="entry name" value="M23ase_b-sheet_dom"/>
</dbReference>
<dbReference type="PANTHER" id="PTHR21666:SF294">
    <property type="entry name" value="PEPTIDASE M23"/>
    <property type="match status" value="1"/>
</dbReference>
<dbReference type="InterPro" id="IPR050570">
    <property type="entry name" value="Cell_wall_metabolism_enzyme"/>
</dbReference>
<dbReference type="EMBL" id="PDWK01000002">
    <property type="protein sequence ID" value="KAF1690859.1"/>
    <property type="molecule type" value="Genomic_DNA"/>
</dbReference>
<name>A0A921NYE1_9GAMM</name>
<gene>
    <name evidence="2" type="ORF">CR938_01060</name>
</gene>
<evidence type="ECO:0000313" key="2">
    <source>
        <dbReference type="EMBL" id="KAF1690859.1"/>
    </source>
</evidence>
<accession>A0A921NYE1</accession>
<evidence type="ECO:0000313" key="3">
    <source>
        <dbReference type="Proteomes" id="UP000717981"/>
    </source>
</evidence>
<sequence length="282" mass="30347">MLLLLAVAATAPAPAQQRFWPRPAPAPADAGRAAPADGRVHLRLVPRSGHHEAWVDNGLHGPVQVRLRPRRGDGVRLVPASPVDAVVPARGRMLVARAYPLDPRRPLHADLALDQVPGDPRATPLDVPYRLPFAHGHVRVDQAFGGAYSHADAENLHAVDFALPEGTPVLAAREGVVMQTEAGYREGGPEPRLRGRANFVRILHADGSMATYAHLQPGGVLVRPGQHVRQGERIGLSGNTGYSTAPHLHFVVQANRGLRLVSLPFRMAGPEGELHFPRPAAR</sequence>
<comment type="caution">
    <text evidence="2">The sequence shown here is derived from an EMBL/GenBank/DDBJ whole genome shotgun (WGS) entry which is preliminary data.</text>
</comment>
<dbReference type="OrthoDB" id="9809488at2"/>
<organism evidence="2 3">
    <name type="scientific">Pseudoxanthomonas taiwanensis</name>
    <dbReference type="NCBI Taxonomy" id="176598"/>
    <lineage>
        <taxon>Bacteria</taxon>
        <taxon>Pseudomonadati</taxon>
        <taxon>Pseudomonadota</taxon>
        <taxon>Gammaproteobacteria</taxon>
        <taxon>Lysobacterales</taxon>
        <taxon>Lysobacteraceae</taxon>
        <taxon>Pseudoxanthomonas</taxon>
    </lineage>
</organism>